<dbReference type="Pfam" id="PF13732">
    <property type="entry name" value="DrrA1-3_C"/>
    <property type="match status" value="1"/>
</dbReference>
<gene>
    <name evidence="6" type="ORF">Dform_01527</name>
</gene>
<accession>A0A1P8F8P9</accession>
<sequence length="312" mass="34327">MAPAIKTEKLTKRFGDIVAVDRLDLTVDERAVFGFLGPNGAGKTTTVKMLTGLSAPTEGKAFICGQEVTQGSVEVRKNFGFLPDVPAFYDWMTGEEYLRFAGELYGMTSGAIGKRAAELLELVELKKASKRKVGGYSRGMKQRLGIAQAMLNHPKVLFLDEPTSALDPIGRRDVLDLIGKLKEEATVFMSTHILSDVERVCDRVAIIDKGKLLVTSSVEELRRKYSRSVFEIEFDEDDKSFADALQAKPWFVKSEKAAVNGNTPLLRVTAQDVAAARKELPHLIAASGLTLLRYELAQPSLEDIFVEVVNGK</sequence>
<evidence type="ECO:0000313" key="6">
    <source>
        <dbReference type="EMBL" id="APV44849.1"/>
    </source>
</evidence>
<protein>
    <submittedName>
        <fullName evidence="6">ABC-2 type transport system ATP-binding protein</fullName>
    </submittedName>
</protein>
<evidence type="ECO:0000313" key="7">
    <source>
        <dbReference type="Proteomes" id="UP000185934"/>
    </source>
</evidence>
<comment type="similarity">
    <text evidence="1">Belongs to the ABC transporter superfamily.</text>
</comment>
<dbReference type="Pfam" id="PF00005">
    <property type="entry name" value="ABC_tran"/>
    <property type="match status" value="1"/>
</dbReference>
<proteinExistence type="inferred from homology"/>
<dbReference type="OrthoDB" id="9775135at2"/>
<name>A0A1P8F8P9_9CHLR</name>
<reference evidence="7" key="1">
    <citation type="submission" date="2016-11" db="EMBL/GenBank/DDBJ databases">
        <title>Dehalogenimonas formicexedens sp. nov., a chlorinated alkane respiring bacterium isolated from contaminated groundwater.</title>
        <authorList>
            <person name="Key T.A."/>
            <person name="Bowman K.S."/>
            <person name="Lee I."/>
            <person name="Chun J."/>
            <person name="Albuquerque L."/>
            <person name="da Costa M.S."/>
            <person name="Rainey F.A."/>
            <person name="Moe W.M."/>
        </authorList>
    </citation>
    <scope>NUCLEOTIDE SEQUENCE [LARGE SCALE GENOMIC DNA]</scope>
    <source>
        <strain evidence="7">NSZ-14</strain>
    </source>
</reference>
<dbReference type="PROSITE" id="PS50893">
    <property type="entry name" value="ABC_TRANSPORTER_2"/>
    <property type="match status" value="1"/>
</dbReference>
<dbReference type="Proteomes" id="UP000185934">
    <property type="component" value="Chromosome"/>
</dbReference>
<dbReference type="RefSeq" id="WP_076004470.1">
    <property type="nucleotide sequence ID" value="NZ_CP018258.1"/>
</dbReference>
<dbReference type="Gene3D" id="3.40.50.300">
    <property type="entry name" value="P-loop containing nucleotide triphosphate hydrolases"/>
    <property type="match status" value="1"/>
</dbReference>
<keyword evidence="2" id="KW-0813">Transport</keyword>
<evidence type="ECO:0000256" key="3">
    <source>
        <dbReference type="ARBA" id="ARBA00022741"/>
    </source>
</evidence>
<dbReference type="EMBL" id="CP018258">
    <property type="protein sequence ID" value="APV44849.1"/>
    <property type="molecule type" value="Genomic_DNA"/>
</dbReference>
<dbReference type="SMART" id="SM00382">
    <property type="entry name" value="AAA"/>
    <property type="match status" value="1"/>
</dbReference>
<dbReference type="PANTHER" id="PTHR43335:SF4">
    <property type="entry name" value="ABC TRANSPORTER, ATP-BINDING PROTEIN"/>
    <property type="match status" value="1"/>
</dbReference>
<dbReference type="InterPro" id="IPR025302">
    <property type="entry name" value="DrrA1/2-like_C"/>
</dbReference>
<keyword evidence="4 6" id="KW-0067">ATP-binding</keyword>
<evidence type="ECO:0000259" key="5">
    <source>
        <dbReference type="PROSITE" id="PS50893"/>
    </source>
</evidence>
<dbReference type="InterPro" id="IPR003439">
    <property type="entry name" value="ABC_transporter-like_ATP-bd"/>
</dbReference>
<keyword evidence="3" id="KW-0547">Nucleotide-binding</keyword>
<dbReference type="KEGG" id="dfo:Dform_01527"/>
<dbReference type="STRING" id="1839801.Dform_01527"/>
<evidence type="ECO:0000256" key="2">
    <source>
        <dbReference type="ARBA" id="ARBA00022448"/>
    </source>
</evidence>
<dbReference type="InterPro" id="IPR027417">
    <property type="entry name" value="P-loop_NTPase"/>
</dbReference>
<organism evidence="6 7">
    <name type="scientific">Dehalogenimonas formicexedens</name>
    <dbReference type="NCBI Taxonomy" id="1839801"/>
    <lineage>
        <taxon>Bacteria</taxon>
        <taxon>Bacillati</taxon>
        <taxon>Chloroflexota</taxon>
        <taxon>Dehalococcoidia</taxon>
        <taxon>Dehalococcoidales</taxon>
        <taxon>Dehalococcoidaceae</taxon>
        <taxon>Dehalogenimonas</taxon>
    </lineage>
</organism>
<dbReference type="AlphaFoldDB" id="A0A1P8F8P9"/>
<dbReference type="InterPro" id="IPR003593">
    <property type="entry name" value="AAA+_ATPase"/>
</dbReference>
<dbReference type="PANTHER" id="PTHR43335">
    <property type="entry name" value="ABC TRANSPORTER, ATP-BINDING PROTEIN"/>
    <property type="match status" value="1"/>
</dbReference>
<dbReference type="GO" id="GO:0005524">
    <property type="term" value="F:ATP binding"/>
    <property type="evidence" value="ECO:0007669"/>
    <property type="project" value="UniProtKB-KW"/>
</dbReference>
<keyword evidence="7" id="KW-1185">Reference proteome</keyword>
<dbReference type="GO" id="GO:0016887">
    <property type="term" value="F:ATP hydrolysis activity"/>
    <property type="evidence" value="ECO:0007669"/>
    <property type="project" value="InterPro"/>
</dbReference>
<dbReference type="CDD" id="cd03230">
    <property type="entry name" value="ABC_DR_subfamily_A"/>
    <property type="match status" value="1"/>
</dbReference>
<dbReference type="SUPFAM" id="SSF52540">
    <property type="entry name" value="P-loop containing nucleoside triphosphate hydrolases"/>
    <property type="match status" value="1"/>
</dbReference>
<feature type="domain" description="ABC transporter" evidence="5">
    <location>
        <begin position="5"/>
        <end position="234"/>
    </location>
</feature>
<evidence type="ECO:0000256" key="1">
    <source>
        <dbReference type="ARBA" id="ARBA00005417"/>
    </source>
</evidence>
<evidence type="ECO:0000256" key="4">
    <source>
        <dbReference type="ARBA" id="ARBA00022840"/>
    </source>
</evidence>